<name>A0A2V2BM70_9GAMM</name>
<dbReference type="Pfam" id="PF00583">
    <property type="entry name" value="Acetyltransf_1"/>
    <property type="match status" value="1"/>
</dbReference>
<evidence type="ECO:0000313" key="4">
    <source>
        <dbReference type="EMBL" id="PWL00380.1"/>
    </source>
</evidence>
<dbReference type="GO" id="GO:0005737">
    <property type="term" value="C:cytoplasm"/>
    <property type="evidence" value="ECO:0007669"/>
    <property type="project" value="TreeGrafter"/>
</dbReference>
<keyword evidence="1 4" id="KW-0808">Transferase</keyword>
<sequence>MSACYQVVETVPSVEDFCRLRIIAGLTPRPAEGVRRALPNSCYAVHICWQNTVVGMGRIVGDGALNMEIVDVAVDPQHQGRGLGRQIMESLANWLDNNACDGAYVTLMADVPELYEKFGFIRVSPASEGMARIWKRNKAT</sequence>
<proteinExistence type="predicted"/>
<dbReference type="OrthoDB" id="9775804at2"/>
<accession>A0A2V2BM70</accession>
<evidence type="ECO:0000256" key="1">
    <source>
        <dbReference type="ARBA" id="ARBA00022679"/>
    </source>
</evidence>
<dbReference type="PANTHER" id="PTHR43626">
    <property type="entry name" value="ACYL-COA N-ACYLTRANSFERASE"/>
    <property type="match status" value="1"/>
</dbReference>
<evidence type="ECO:0000313" key="5">
    <source>
        <dbReference type="Proteomes" id="UP000245981"/>
    </source>
</evidence>
<dbReference type="AlphaFoldDB" id="A0A2V2BM70"/>
<dbReference type="InterPro" id="IPR016181">
    <property type="entry name" value="Acyl_CoA_acyltransferase"/>
</dbReference>
<reference evidence="4 5" key="1">
    <citation type="submission" date="2018-05" db="EMBL/GenBank/DDBJ databases">
        <title>Genomic Encyclopedia of Type Strains, Phase IV (KMG-V): Genome sequencing to study the core and pangenomes of soil and plant-associated prokaryotes.</title>
        <authorList>
            <person name="Whitman W."/>
        </authorList>
    </citation>
    <scope>NUCLEOTIDE SEQUENCE [LARGE SCALE GENOMIC DNA]</scope>
    <source>
        <strain evidence="4 5">PNA 200-10</strain>
    </source>
</reference>
<dbReference type="Gene3D" id="3.40.630.30">
    <property type="match status" value="1"/>
</dbReference>
<keyword evidence="2" id="KW-0012">Acyltransferase</keyword>
<dbReference type="GO" id="GO:0008080">
    <property type="term" value="F:N-acetyltransferase activity"/>
    <property type="evidence" value="ECO:0007669"/>
    <property type="project" value="InterPro"/>
</dbReference>
<gene>
    <name evidence="4" type="ORF">C7431_101186</name>
</gene>
<dbReference type="RefSeq" id="WP_109716147.1">
    <property type="nucleotide sequence ID" value="NZ_CP126314.1"/>
</dbReference>
<dbReference type="EMBL" id="QGHF01000001">
    <property type="protein sequence ID" value="PWL00380.1"/>
    <property type="molecule type" value="Genomic_DNA"/>
</dbReference>
<comment type="caution">
    <text evidence="4">The sequence shown here is derived from an EMBL/GenBank/DDBJ whole genome shotgun (WGS) entry which is preliminary data.</text>
</comment>
<dbReference type="Proteomes" id="UP000245981">
    <property type="component" value="Unassembled WGS sequence"/>
</dbReference>
<dbReference type="CDD" id="cd04301">
    <property type="entry name" value="NAT_SF"/>
    <property type="match status" value="1"/>
</dbReference>
<dbReference type="InterPro" id="IPR045039">
    <property type="entry name" value="NSI-like"/>
</dbReference>
<dbReference type="PROSITE" id="PS51186">
    <property type="entry name" value="GNAT"/>
    <property type="match status" value="1"/>
</dbReference>
<organism evidence="4 5">
    <name type="scientific">Pantoea allii</name>
    <dbReference type="NCBI Taxonomy" id="574096"/>
    <lineage>
        <taxon>Bacteria</taxon>
        <taxon>Pseudomonadati</taxon>
        <taxon>Pseudomonadota</taxon>
        <taxon>Gammaproteobacteria</taxon>
        <taxon>Enterobacterales</taxon>
        <taxon>Erwiniaceae</taxon>
        <taxon>Pantoea</taxon>
    </lineage>
</organism>
<evidence type="ECO:0000259" key="3">
    <source>
        <dbReference type="PROSITE" id="PS51186"/>
    </source>
</evidence>
<feature type="domain" description="N-acetyltransferase" evidence="3">
    <location>
        <begin position="5"/>
        <end position="140"/>
    </location>
</feature>
<evidence type="ECO:0000256" key="2">
    <source>
        <dbReference type="ARBA" id="ARBA00023315"/>
    </source>
</evidence>
<dbReference type="SUPFAM" id="SSF55729">
    <property type="entry name" value="Acyl-CoA N-acyltransferases (Nat)"/>
    <property type="match status" value="1"/>
</dbReference>
<protein>
    <submittedName>
        <fullName evidence="4">Acetyltransferase (GNAT) family protein</fullName>
    </submittedName>
</protein>
<dbReference type="InterPro" id="IPR000182">
    <property type="entry name" value="GNAT_dom"/>
</dbReference>
<dbReference type="PANTHER" id="PTHR43626:SF4">
    <property type="entry name" value="GCN5-RELATED N-ACETYLTRANSFERASE 2, CHLOROPLASTIC"/>
    <property type="match status" value="1"/>
</dbReference>